<dbReference type="PROSITE" id="PS51352">
    <property type="entry name" value="THIOREDOXIN_2"/>
    <property type="match status" value="1"/>
</dbReference>
<evidence type="ECO:0000313" key="4">
    <source>
        <dbReference type="EMBL" id="CDF58390.1"/>
    </source>
</evidence>
<dbReference type="GO" id="GO:0045454">
    <property type="term" value="P:cell redox homeostasis"/>
    <property type="evidence" value="ECO:0007669"/>
    <property type="project" value="TreeGrafter"/>
</dbReference>
<feature type="domain" description="Thioredoxin" evidence="3">
    <location>
        <begin position="1"/>
        <end position="102"/>
    </location>
</feature>
<proteinExistence type="inferred from homology"/>
<organism evidence="4 5">
    <name type="scientific">Thermobrachium celere DSM 8682</name>
    <dbReference type="NCBI Taxonomy" id="941824"/>
    <lineage>
        <taxon>Bacteria</taxon>
        <taxon>Bacillati</taxon>
        <taxon>Bacillota</taxon>
        <taxon>Clostridia</taxon>
        <taxon>Eubacteriales</taxon>
        <taxon>Clostridiaceae</taxon>
        <taxon>Thermobrachium</taxon>
    </lineage>
</organism>
<dbReference type="SUPFAM" id="SSF52833">
    <property type="entry name" value="Thioredoxin-like"/>
    <property type="match status" value="1"/>
</dbReference>
<dbReference type="PANTHER" id="PTHR45663">
    <property type="entry name" value="GEO12009P1"/>
    <property type="match status" value="1"/>
</dbReference>
<dbReference type="HOGENOM" id="CLU_090389_10_4_9"/>
<dbReference type="CDD" id="cd02947">
    <property type="entry name" value="TRX_family"/>
    <property type="match status" value="1"/>
</dbReference>
<keyword evidence="2" id="KW-0676">Redox-active center</keyword>
<gene>
    <name evidence="4" type="ORF">TCEL_00436</name>
</gene>
<name>R7RT08_9CLOT</name>
<dbReference type="OrthoDB" id="1906716at2"/>
<accession>R7RT08</accession>
<dbReference type="PANTHER" id="PTHR45663:SF11">
    <property type="entry name" value="GEO12009P1"/>
    <property type="match status" value="1"/>
</dbReference>
<dbReference type="Proteomes" id="UP000014923">
    <property type="component" value="Unassembled WGS sequence"/>
</dbReference>
<dbReference type="Gene3D" id="3.40.30.10">
    <property type="entry name" value="Glutaredoxin"/>
    <property type="match status" value="1"/>
</dbReference>
<dbReference type="InterPro" id="IPR036249">
    <property type="entry name" value="Thioredoxin-like_sf"/>
</dbReference>
<evidence type="ECO:0000313" key="5">
    <source>
        <dbReference type="Proteomes" id="UP000014923"/>
    </source>
</evidence>
<dbReference type="GO" id="GO:0005829">
    <property type="term" value="C:cytosol"/>
    <property type="evidence" value="ECO:0007669"/>
    <property type="project" value="TreeGrafter"/>
</dbReference>
<evidence type="ECO:0000259" key="3">
    <source>
        <dbReference type="PROSITE" id="PS51352"/>
    </source>
</evidence>
<protein>
    <submittedName>
        <fullName evidence="4">Thioredoxin</fullName>
    </submittedName>
</protein>
<sequence>MLHEINKELFEGMETSFTGVLELYTNSCPVCIQLKPVLEEVANVVENVKFYTINAQENMSVARKYKVMSVPTTLIIKEGEVVEKILGYKDKEELKNMILKHF</sequence>
<dbReference type="RefSeq" id="WP_018662423.1">
    <property type="nucleotide sequence ID" value="NZ_HF952018.1"/>
</dbReference>
<dbReference type="Pfam" id="PF00085">
    <property type="entry name" value="Thioredoxin"/>
    <property type="match status" value="1"/>
</dbReference>
<dbReference type="EMBL" id="CAVN010000097">
    <property type="protein sequence ID" value="CDF58390.1"/>
    <property type="molecule type" value="Genomic_DNA"/>
</dbReference>
<evidence type="ECO:0000256" key="1">
    <source>
        <dbReference type="ARBA" id="ARBA00008987"/>
    </source>
</evidence>
<evidence type="ECO:0000256" key="2">
    <source>
        <dbReference type="ARBA" id="ARBA00023284"/>
    </source>
</evidence>
<comment type="caution">
    <text evidence="4">The sequence shown here is derived from an EMBL/GenBank/DDBJ whole genome shotgun (WGS) entry which is preliminary data.</text>
</comment>
<reference evidence="4" key="1">
    <citation type="submission" date="2013-03" db="EMBL/GenBank/DDBJ databases">
        <title>Draft genome sequence of the hydrogen-ethanol-producing anaerobic alkalithermophilic Caloramator celere.</title>
        <authorList>
            <person name="Ciranna A."/>
            <person name="Larjo A."/>
            <person name="Kivisto A."/>
            <person name="Santala V."/>
            <person name="Roos C."/>
            <person name="Karp M."/>
        </authorList>
    </citation>
    <scope>NUCLEOTIDE SEQUENCE [LARGE SCALE GENOMIC DNA]</scope>
    <source>
        <strain evidence="4">DSM 8682</strain>
    </source>
</reference>
<dbReference type="eggNOG" id="COG3118">
    <property type="taxonomic scope" value="Bacteria"/>
</dbReference>
<dbReference type="InterPro" id="IPR013766">
    <property type="entry name" value="Thioredoxin_domain"/>
</dbReference>
<comment type="similarity">
    <text evidence="1">Belongs to the thioredoxin family.</text>
</comment>
<keyword evidence="5" id="KW-1185">Reference proteome</keyword>
<dbReference type="GO" id="GO:0015035">
    <property type="term" value="F:protein-disulfide reductase activity"/>
    <property type="evidence" value="ECO:0007669"/>
    <property type="project" value="TreeGrafter"/>
</dbReference>
<dbReference type="AlphaFoldDB" id="R7RT08"/>